<evidence type="ECO:0008006" key="3">
    <source>
        <dbReference type="Google" id="ProtNLM"/>
    </source>
</evidence>
<accession>A0ABR2L813</accession>
<comment type="caution">
    <text evidence="1">The sequence shown here is derived from an EMBL/GenBank/DDBJ whole genome shotgun (WGS) entry which is preliminary data.</text>
</comment>
<reference evidence="1 2" key="1">
    <citation type="submission" date="2024-04" db="EMBL/GenBank/DDBJ databases">
        <title>Tritrichomonas musculus Genome.</title>
        <authorList>
            <person name="Alves-Ferreira E."/>
            <person name="Grigg M."/>
            <person name="Lorenzi H."/>
            <person name="Galac M."/>
        </authorList>
    </citation>
    <scope>NUCLEOTIDE SEQUENCE [LARGE SCALE GENOMIC DNA]</scope>
    <source>
        <strain evidence="1 2">EAF2021</strain>
    </source>
</reference>
<dbReference type="Proteomes" id="UP001470230">
    <property type="component" value="Unassembled WGS sequence"/>
</dbReference>
<protein>
    <recommendedName>
        <fullName evidence="3">Ubiquitin-like domain-containing protein</fullName>
    </recommendedName>
</protein>
<gene>
    <name evidence="1" type="ORF">M9Y10_001169</name>
</gene>
<keyword evidence="2" id="KW-1185">Reference proteome</keyword>
<evidence type="ECO:0000313" key="1">
    <source>
        <dbReference type="EMBL" id="KAK8898877.1"/>
    </source>
</evidence>
<sequence length="211" mass="24289">MQEEIKIILHKPNNDPQTVTVRSLDPINVLLSPDSLCSSSKHVFLLNNLEVLSPAFSFKFFKIKNGDVIKLIIQDKDDTKKSAEDSKPHQNYSYFPSLYQLHEHSHQLFQLYGQKPDHESMQQVVEELADPETAVESAKLRDQHYNKIEGSASSHRRLMRRYLNLANAFGEISNDHSFNNIQNISANKPSTSALPCMWKRERQKRSNNSIL</sequence>
<dbReference type="EMBL" id="JAPFFF010000001">
    <property type="protein sequence ID" value="KAK8898877.1"/>
    <property type="molecule type" value="Genomic_DNA"/>
</dbReference>
<organism evidence="1 2">
    <name type="scientific">Tritrichomonas musculus</name>
    <dbReference type="NCBI Taxonomy" id="1915356"/>
    <lineage>
        <taxon>Eukaryota</taxon>
        <taxon>Metamonada</taxon>
        <taxon>Parabasalia</taxon>
        <taxon>Tritrichomonadida</taxon>
        <taxon>Tritrichomonadidae</taxon>
        <taxon>Tritrichomonas</taxon>
    </lineage>
</organism>
<evidence type="ECO:0000313" key="2">
    <source>
        <dbReference type="Proteomes" id="UP001470230"/>
    </source>
</evidence>
<name>A0ABR2L813_9EUKA</name>
<proteinExistence type="predicted"/>